<name>A0A3M6UQ28_POCDA</name>
<dbReference type="OrthoDB" id="275000at2759"/>
<comment type="caution">
    <text evidence="7">The sequence shown here is derived from an EMBL/GenBank/DDBJ whole genome shotgun (WGS) entry which is preliminary data.</text>
</comment>
<comment type="similarity">
    <text evidence="1 6">Belongs to the bacterial ribosomal protein bL17 family.</text>
</comment>
<dbReference type="PANTHER" id="PTHR14413:SF16">
    <property type="entry name" value="LARGE RIBOSOMAL SUBUNIT PROTEIN BL17M"/>
    <property type="match status" value="1"/>
</dbReference>
<dbReference type="EMBL" id="RCHS01001014">
    <property type="protein sequence ID" value="RMX55742.1"/>
    <property type="molecule type" value="Genomic_DNA"/>
</dbReference>
<reference evidence="7 8" key="1">
    <citation type="journal article" date="2018" name="Sci. Rep.">
        <title>Comparative analysis of the Pocillopora damicornis genome highlights role of immune system in coral evolution.</title>
        <authorList>
            <person name="Cunning R."/>
            <person name="Bay R.A."/>
            <person name="Gillette P."/>
            <person name="Baker A.C."/>
            <person name="Traylor-Knowles N."/>
        </authorList>
    </citation>
    <scope>NUCLEOTIDE SEQUENCE [LARGE SCALE GENOMIC DNA]</scope>
    <source>
        <strain evidence="7">RSMAS</strain>
        <tissue evidence="7">Whole animal</tissue>
    </source>
</reference>
<evidence type="ECO:0000256" key="6">
    <source>
        <dbReference type="RuleBase" id="RU000660"/>
    </source>
</evidence>
<dbReference type="GO" id="GO:0003735">
    <property type="term" value="F:structural constituent of ribosome"/>
    <property type="evidence" value="ECO:0007669"/>
    <property type="project" value="InterPro"/>
</dbReference>
<dbReference type="InterPro" id="IPR036373">
    <property type="entry name" value="Ribosomal_bL17_sf"/>
</dbReference>
<dbReference type="SUPFAM" id="SSF64263">
    <property type="entry name" value="Prokaryotic ribosomal protein L17"/>
    <property type="match status" value="1"/>
</dbReference>
<evidence type="ECO:0000256" key="2">
    <source>
        <dbReference type="ARBA" id="ARBA00022980"/>
    </source>
</evidence>
<dbReference type="GO" id="GO:0006412">
    <property type="term" value="P:translation"/>
    <property type="evidence" value="ECO:0007669"/>
    <property type="project" value="InterPro"/>
</dbReference>
<dbReference type="Proteomes" id="UP000275408">
    <property type="component" value="Unassembled WGS sequence"/>
</dbReference>
<proteinExistence type="inferred from homology"/>
<evidence type="ECO:0000313" key="8">
    <source>
        <dbReference type="Proteomes" id="UP000275408"/>
    </source>
</evidence>
<evidence type="ECO:0000256" key="1">
    <source>
        <dbReference type="ARBA" id="ARBA00008777"/>
    </source>
</evidence>
<accession>A0A3M6UQ28</accession>
<evidence type="ECO:0000256" key="4">
    <source>
        <dbReference type="ARBA" id="ARBA00035290"/>
    </source>
</evidence>
<protein>
    <recommendedName>
        <fullName evidence="4">Large ribosomal subunit protein bL17m</fullName>
    </recommendedName>
    <alternativeName>
        <fullName evidence="5">39S ribosomal protein L17, mitochondrial</fullName>
    </alternativeName>
</protein>
<dbReference type="AlphaFoldDB" id="A0A3M6UQ28"/>
<dbReference type="PANTHER" id="PTHR14413">
    <property type="entry name" value="RIBOSOMAL PROTEIN L17"/>
    <property type="match status" value="1"/>
</dbReference>
<dbReference type="InterPro" id="IPR000456">
    <property type="entry name" value="Ribosomal_bL17"/>
</dbReference>
<keyword evidence="8" id="KW-1185">Reference proteome</keyword>
<sequence>MRWLSFQVVKMAAIRTRPLENLLKFKPKNKEKRKHIYKKLITALVQYERIETTLNKCHDLSRVAERMIDLAKVGDEETINSWITKKNLIPKVFGHLLPRYENQVNGYTRVYKIPPRKRDMAKMGIVEFVGNDLPPLLPSEEELRKLQLKKLTELTPKGIPSQGTLV</sequence>
<dbReference type="Pfam" id="PF01196">
    <property type="entry name" value="Ribosomal_L17"/>
    <property type="match status" value="1"/>
</dbReference>
<dbReference type="NCBIfam" id="TIGR00059">
    <property type="entry name" value="L17"/>
    <property type="match status" value="1"/>
</dbReference>
<gene>
    <name evidence="7" type="ORF">pdam_00015495</name>
</gene>
<dbReference type="GO" id="GO:0005762">
    <property type="term" value="C:mitochondrial large ribosomal subunit"/>
    <property type="evidence" value="ECO:0007669"/>
    <property type="project" value="TreeGrafter"/>
</dbReference>
<dbReference type="Gene3D" id="3.90.1030.10">
    <property type="entry name" value="Ribosomal protein L17"/>
    <property type="match status" value="1"/>
</dbReference>
<evidence type="ECO:0000256" key="3">
    <source>
        <dbReference type="ARBA" id="ARBA00023274"/>
    </source>
</evidence>
<keyword evidence="2 6" id="KW-0689">Ribosomal protein</keyword>
<keyword evidence="3 6" id="KW-0687">Ribonucleoprotein</keyword>
<evidence type="ECO:0000313" key="7">
    <source>
        <dbReference type="EMBL" id="RMX55742.1"/>
    </source>
</evidence>
<organism evidence="7 8">
    <name type="scientific">Pocillopora damicornis</name>
    <name type="common">Cauliflower coral</name>
    <name type="synonym">Millepora damicornis</name>
    <dbReference type="NCBI Taxonomy" id="46731"/>
    <lineage>
        <taxon>Eukaryota</taxon>
        <taxon>Metazoa</taxon>
        <taxon>Cnidaria</taxon>
        <taxon>Anthozoa</taxon>
        <taxon>Hexacorallia</taxon>
        <taxon>Scleractinia</taxon>
        <taxon>Astrocoeniina</taxon>
        <taxon>Pocilloporidae</taxon>
        <taxon>Pocillopora</taxon>
    </lineage>
</organism>
<evidence type="ECO:0000256" key="5">
    <source>
        <dbReference type="ARBA" id="ARBA00035413"/>
    </source>
</evidence>
<dbReference type="STRING" id="46731.A0A3M6UQ28"/>